<dbReference type="InterPro" id="IPR003593">
    <property type="entry name" value="AAA+_ATPase"/>
</dbReference>
<accession>A0A3M8FF45</accession>
<evidence type="ECO:0000256" key="3">
    <source>
        <dbReference type="ARBA" id="ARBA00022840"/>
    </source>
</evidence>
<dbReference type="InterPro" id="IPR003439">
    <property type="entry name" value="ABC_transporter-like_ATP-bd"/>
</dbReference>
<feature type="region of interest" description="Disordered" evidence="4">
    <location>
        <begin position="219"/>
        <end position="255"/>
    </location>
</feature>
<dbReference type="InterPro" id="IPR027417">
    <property type="entry name" value="P-loop_NTPase"/>
</dbReference>
<protein>
    <submittedName>
        <fullName evidence="6">ABC transporter ATP-binding protein</fullName>
    </submittedName>
</protein>
<dbReference type="GO" id="GO:0016887">
    <property type="term" value="F:ATP hydrolysis activity"/>
    <property type="evidence" value="ECO:0007669"/>
    <property type="project" value="InterPro"/>
</dbReference>
<dbReference type="OrthoDB" id="9802264at2"/>
<dbReference type="Pfam" id="PF00005">
    <property type="entry name" value="ABC_tran"/>
    <property type="match status" value="1"/>
</dbReference>
<sequence>MVAPPDNHVLRAHALHYATSGTPVLAGVSLGVREGEVLAVTGPRGSGKTTLLECLSGRLVPDSGQVWFRSSPVHPLGAAARERLRRESFGWIGTEPQLVPELTGWENAALPLLLRGTAPRAARTAALGWLERLDAGDCARGRPASLTQAQRQRVAVARALTAQPSVLFADDPTARLHSADSASVLRILTTAARSHEITVVLATHDPGVAAHADRRFALLDGRPADPPADRDSGAGDGPAGGNDDTEGRTTCSLSV</sequence>
<keyword evidence="7" id="KW-1185">Reference proteome</keyword>
<name>A0A3M8FF45_9ACTN</name>
<evidence type="ECO:0000313" key="6">
    <source>
        <dbReference type="EMBL" id="RKM98185.1"/>
    </source>
</evidence>
<gene>
    <name evidence="6" type="ORF">SFRA_006710</name>
</gene>
<evidence type="ECO:0000256" key="1">
    <source>
        <dbReference type="ARBA" id="ARBA00005417"/>
    </source>
</evidence>
<dbReference type="PROSITE" id="PS50893">
    <property type="entry name" value="ABC_TRANSPORTER_2"/>
    <property type="match status" value="1"/>
</dbReference>
<dbReference type="SUPFAM" id="SSF52540">
    <property type="entry name" value="P-loop containing nucleoside triphosphate hydrolases"/>
    <property type="match status" value="1"/>
</dbReference>
<comment type="caution">
    <text evidence="6">The sequence shown here is derived from an EMBL/GenBank/DDBJ whole genome shotgun (WGS) entry which is preliminary data.</text>
</comment>
<dbReference type="Proteomes" id="UP000028058">
    <property type="component" value="Unassembled WGS sequence"/>
</dbReference>
<dbReference type="EMBL" id="JNAD02000002">
    <property type="protein sequence ID" value="RKM98185.1"/>
    <property type="molecule type" value="Genomic_DNA"/>
</dbReference>
<reference evidence="6 7" key="1">
    <citation type="journal article" date="2014" name="Genome Announc.">
        <title>Draft Genome Sequence of Streptomyces fradiae ATCC 19609, a Strain Highly Sensitive to Antibiotics.</title>
        <authorList>
            <person name="Bekker O.B."/>
            <person name="Klimina K.M."/>
            <person name="Vatlin A.A."/>
            <person name="Zakharevich N.V."/>
            <person name="Kasianov A.S."/>
            <person name="Danilenko V.N."/>
        </authorList>
    </citation>
    <scope>NUCLEOTIDE SEQUENCE [LARGE SCALE GENOMIC DNA]</scope>
    <source>
        <strain evidence="6 7">ATCC 19609</strain>
    </source>
</reference>
<keyword evidence="3 6" id="KW-0067">ATP-binding</keyword>
<evidence type="ECO:0000259" key="5">
    <source>
        <dbReference type="PROSITE" id="PS50893"/>
    </source>
</evidence>
<comment type="similarity">
    <text evidence="1">Belongs to the ABC transporter superfamily.</text>
</comment>
<dbReference type="RefSeq" id="WP_043469535.1">
    <property type="nucleotide sequence ID" value="NZ_CP134822.1"/>
</dbReference>
<proteinExistence type="inferred from homology"/>
<evidence type="ECO:0000313" key="7">
    <source>
        <dbReference type="Proteomes" id="UP000028058"/>
    </source>
</evidence>
<dbReference type="AlphaFoldDB" id="A0A3M8FF45"/>
<dbReference type="PANTHER" id="PTHR24220">
    <property type="entry name" value="IMPORT ATP-BINDING PROTEIN"/>
    <property type="match status" value="1"/>
</dbReference>
<dbReference type="InterPro" id="IPR015854">
    <property type="entry name" value="ABC_transpr_LolD-like"/>
</dbReference>
<dbReference type="Gene3D" id="3.40.50.300">
    <property type="entry name" value="P-loop containing nucleotide triphosphate hydrolases"/>
    <property type="match status" value="1"/>
</dbReference>
<feature type="domain" description="ABC transporter" evidence="5">
    <location>
        <begin position="10"/>
        <end position="246"/>
    </location>
</feature>
<dbReference type="SMART" id="SM00382">
    <property type="entry name" value="AAA"/>
    <property type="match status" value="1"/>
</dbReference>
<dbReference type="GO" id="GO:0022857">
    <property type="term" value="F:transmembrane transporter activity"/>
    <property type="evidence" value="ECO:0007669"/>
    <property type="project" value="TreeGrafter"/>
</dbReference>
<dbReference type="PANTHER" id="PTHR24220:SF689">
    <property type="entry name" value="LIPOPROTEIN-RELEASING SYSTEM ATP-BINDING PROTEIN LOLD"/>
    <property type="match status" value="1"/>
</dbReference>
<dbReference type="GO" id="GO:0005524">
    <property type="term" value="F:ATP binding"/>
    <property type="evidence" value="ECO:0007669"/>
    <property type="project" value="UniProtKB-KW"/>
</dbReference>
<evidence type="ECO:0000256" key="4">
    <source>
        <dbReference type="SAM" id="MobiDB-lite"/>
    </source>
</evidence>
<keyword evidence="2" id="KW-0547">Nucleotide-binding</keyword>
<evidence type="ECO:0000256" key="2">
    <source>
        <dbReference type="ARBA" id="ARBA00022741"/>
    </source>
</evidence>
<dbReference type="GO" id="GO:0005886">
    <property type="term" value="C:plasma membrane"/>
    <property type="evidence" value="ECO:0007669"/>
    <property type="project" value="TreeGrafter"/>
</dbReference>
<organism evidence="6 7">
    <name type="scientific">Streptomyces xinghaiensis</name>
    <dbReference type="NCBI Taxonomy" id="1038928"/>
    <lineage>
        <taxon>Bacteria</taxon>
        <taxon>Bacillati</taxon>
        <taxon>Actinomycetota</taxon>
        <taxon>Actinomycetes</taxon>
        <taxon>Kitasatosporales</taxon>
        <taxon>Streptomycetaceae</taxon>
        <taxon>Streptomyces</taxon>
    </lineage>
</organism>